<dbReference type="Pfam" id="PF00206">
    <property type="entry name" value="Lyase_1"/>
    <property type="match status" value="1"/>
</dbReference>
<dbReference type="InterPro" id="IPR022761">
    <property type="entry name" value="Fumarate_lyase_N"/>
</dbReference>
<name>A0A381SQ48_9ZZZZ</name>
<accession>A0A381SQ48</accession>
<dbReference type="InterPro" id="IPR024083">
    <property type="entry name" value="Fumarase/histidase_N"/>
</dbReference>
<dbReference type="EMBL" id="UINC01003419">
    <property type="protein sequence ID" value="SVA06175.1"/>
    <property type="molecule type" value="Genomic_DNA"/>
</dbReference>
<sequence>MRYRVTVEVEYLIALGNEKGIKELQSFTKGEQTKLRNIYRNFSASAAQKIKEIESTTNHDVKAVEYFLQSKLKKALYPWIHFALTSEDVNNLAYSLMWRDGSKHAYLPTIQNVNRELKKLARRYKNSSMLALTHGQPATPTTFGKELAVFCHRLDQQIDQIKTHKLRGKFGGATGTWSAHKVAYPKVNWIRFASRFITSLGLEPNLLTTQIEPHDSLAESYHQIVRVNSICTDLCRDMWSYISRGVLGQKKVPGEIGSSTMPHKINPIQFENAEGNLGVANS</sequence>
<dbReference type="PANTHER" id="PTHR43411">
    <property type="entry name" value="ADENYLOSUCCINATE LYASE"/>
    <property type="match status" value="1"/>
</dbReference>
<dbReference type="Gene3D" id="1.20.200.10">
    <property type="entry name" value="Fumarase/aspartase (Central domain)"/>
    <property type="match status" value="1"/>
</dbReference>
<protein>
    <recommendedName>
        <fullName evidence="1">Fumarate lyase N-terminal domain-containing protein</fullName>
    </recommendedName>
</protein>
<dbReference type="GO" id="GO:0003824">
    <property type="term" value="F:catalytic activity"/>
    <property type="evidence" value="ECO:0007669"/>
    <property type="project" value="InterPro"/>
</dbReference>
<dbReference type="AlphaFoldDB" id="A0A381SQ48"/>
<evidence type="ECO:0000259" key="1">
    <source>
        <dbReference type="Pfam" id="PF00206"/>
    </source>
</evidence>
<feature type="non-terminal residue" evidence="2">
    <location>
        <position position="282"/>
    </location>
</feature>
<feature type="domain" description="Fumarate lyase N-terminal" evidence="1">
    <location>
        <begin position="24"/>
        <end position="276"/>
    </location>
</feature>
<dbReference type="InterPro" id="IPR020557">
    <property type="entry name" value="Fumarate_lyase_CS"/>
</dbReference>
<evidence type="ECO:0000313" key="2">
    <source>
        <dbReference type="EMBL" id="SVA06175.1"/>
    </source>
</evidence>
<proteinExistence type="predicted"/>
<reference evidence="2" key="1">
    <citation type="submission" date="2018-05" db="EMBL/GenBank/DDBJ databases">
        <authorList>
            <person name="Lanie J.A."/>
            <person name="Ng W.-L."/>
            <person name="Kazmierczak K.M."/>
            <person name="Andrzejewski T.M."/>
            <person name="Davidsen T.M."/>
            <person name="Wayne K.J."/>
            <person name="Tettelin H."/>
            <person name="Glass J.I."/>
            <person name="Rusch D."/>
            <person name="Podicherti R."/>
            <person name="Tsui H.-C.T."/>
            <person name="Winkler M.E."/>
        </authorList>
    </citation>
    <scope>NUCLEOTIDE SEQUENCE</scope>
</reference>
<dbReference type="Gene3D" id="1.10.275.10">
    <property type="entry name" value="Fumarase/aspartase (N-terminal domain)"/>
    <property type="match status" value="1"/>
</dbReference>
<dbReference type="PANTHER" id="PTHR43411:SF1">
    <property type="entry name" value="ADENYLOSUCCINATE LYASE"/>
    <property type="match status" value="1"/>
</dbReference>
<dbReference type="PROSITE" id="PS00163">
    <property type="entry name" value="FUMARATE_LYASES"/>
    <property type="match status" value="1"/>
</dbReference>
<dbReference type="InterPro" id="IPR047136">
    <property type="entry name" value="PurB_bact"/>
</dbReference>
<dbReference type="SUPFAM" id="SSF48557">
    <property type="entry name" value="L-aspartase-like"/>
    <property type="match status" value="1"/>
</dbReference>
<organism evidence="2">
    <name type="scientific">marine metagenome</name>
    <dbReference type="NCBI Taxonomy" id="408172"/>
    <lineage>
        <taxon>unclassified sequences</taxon>
        <taxon>metagenomes</taxon>
        <taxon>ecological metagenomes</taxon>
    </lineage>
</organism>
<dbReference type="InterPro" id="IPR000362">
    <property type="entry name" value="Fumarate_lyase_fam"/>
</dbReference>
<gene>
    <name evidence="2" type="ORF">METZ01_LOCUS59029</name>
</gene>
<dbReference type="PRINTS" id="PR00149">
    <property type="entry name" value="FUMRATELYASE"/>
</dbReference>
<dbReference type="InterPro" id="IPR008948">
    <property type="entry name" value="L-Aspartase-like"/>
</dbReference>